<dbReference type="OrthoDB" id="10313959at2759"/>
<protein>
    <submittedName>
        <fullName evidence="3">Uncharacterized protein LOC109463687</fullName>
    </submittedName>
</protein>
<dbReference type="RefSeq" id="XP_019616100.1">
    <property type="nucleotide sequence ID" value="XM_019760541.1"/>
</dbReference>
<dbReference type="AlphaFoldDB" id="A0A6P4XHT5"/>
<name>A0A6P4XHT5_BRABE</name>
<feature type="region of interest" description="Disordered" evidence="1">
    <location>
        <begin position="1"/>
        <end position="31"/>
    </location>
</feature>
<organism evidence="2 3">
    <name type="scientific">Branchiostoma belcheri</name>
    <name type="common">Amphioxus</name>
    <dbReference type="NCBI Taxonomy" id="7741"/>
    <lineage>
        <taxon>Eukaryota</taxon>
        <taxon>Metazoa</taxon>
        <taxon>Chordata</taxon>
        <taxon>Cephalochordata</taxon>
        <taxon>Leptocardii</taxon>
        <taxon>Amphioxiformes</taxon>
        <taxon>Branchiostomatidae</taxon>
        <taxon>Branchiostoma</taxon>
    </lineage>
</organism>
<feature type="compositionally biased region" description="Polar residues" evidence="1">
    <location>
        <begin position="12"/>
        <end position="31"/>
    </location>
</feature>
<accession>A0A6P4XHT5</accession>
<gene>
    <name evidence="3" type="primary">LOC109463687</name>
</gene>
<dbReference type="GeneID" id="109463687"/>
<dbReference type="Proteomes" id="UP000515135">
    <property type="component" value="Unplaced"/>
</dbReference>
<dbReference type="KEGG" id="bbel:109463687"/>
<proteinExistence type="predicted"/>
<evidence type="ECO:0000313" key="3">
    <source>
        <dbReference type="RefSeq" id="XP_019616100.1"/>
    </source>
</evidence>
<keyword evidence="2" id="KW-1185">Reference proteome</keyword>
<feature type="compositionally biased region" description="Basic and acidic residues" evidence="1">
    <location>
        <begin position="1"/>
        <end position="11"/>
    </location>
</feature>
<evidence type="ECO:0000313" key="2">
    <source>
        <dbReference type="Proteomes" id="UP000515135"/>
    </source>
</evidence>
<sequence>MATGKEDRANQEGKTGSPQKTVSYKTEQSTKPGGLCRLRLPLLVLAVLLTAGVARGQTMAEFKADDVEVAVKAPGHNICYIVDTAPVVGFRFVVTVDESRSTRPDLGEKLAAFCGDLEPHWAKAALPGEGGGSDNDVIVQIHNKTWSSGEKEEE</sequence>
<evidence type="ECO:0000256" key="1">
    <source>
        <dbReference type="SAM" id="MobiDB-lite"/>
    </source>
</evidence>
<reference evidence="3" key="1">
    <citation type="submission" date="2025-08" db="UniProtKB">
        <authorList>
            <consortium name="RefSeq"/>
        </authorList>
    </citation>
    <scope>IDENTIFICATION</scope>
    <source>
        <tissue evidence="3">Gonad</tissue>
    </source>
</reference>